<reference evidence="7 8" key="1">
    <citation type="submission" date="2018-05" db="EMBL/GenBank/DDBJ databases">
        <title>Genomic Encyclopedia of Type Strains, Phase IV (KMG-IV): sequencing the most valuable type-strain genomes for metagenomic binning, comparative biology and taxonomic classification.</title>
        <authorList>
            <person name="Goeker M."/>
        </authorList>
    </citation>
    <scope>NUCLEOTIDE SEQUENCE [LARGE SCALE GENOMIC DNA]</scope>
    <source>
        <strain evidence="7 8">DSM 14263</strain>
    </source>
</reference>
<dbReference type="HAMAP" id="MF_00376">
    <property type="entry name" value="Dephospho_CoA_kinase"/>
    <property type="match status" value="1"/>
</dbReference>
<evidence type="ECO:0000256" key="5">
    <source>
        <dbReference type="HAMAP-Rule" id="MF_00376"/>
    </source>
</evidence>
<dbReference type="AlphaFoldDB" id="A0A316I2Y9"/>
<comment type="function">
    <text evidence="5">Catalyzes the phosphorylation of the 3'-hydroxyl group of dephosphocoenzyme A to form coenzyme A.</text>
</comment>
<dbReference type="PANTHER" id="PTHR10695:SF46">
    <property type="entry name" value="BIFUNCTIONAL COENZYME A SYNTHASE-RELATED"/>
    <property type="match status" value="1"/>
</dbReference>
<keyword evidence="5" id="KW-0808">Transferase</keyword>
<evidence type="ECO:0000313" key="8">
    <source>
        <dbReference type="Proteomes" id="UP000245812"/>
    </source>
</evidence>
<evidence type="ECO:0000313" key="7">
    <source>
        <dbReference type="EMBL" id="PWK84779.1"/>
    </source>
</evidence>
<dbReference type="RefSeq" id="WP_109724345.1">
    <property type="nucleotide sequence ID" value="NZ_MSZV01000025.1"/>
</dbReference>
<dbReference type="Proteomes" id="UP000245812">
    <property type="component" value="Unassembled WGS sequence"/>
</dbReference>
<dbReference type="NCBIfam" id="TIGR00152">
    <property type="entry name" value="dephospho-CoA kinase"/>
    <property type="match status" value="1"/>
</dbReference>
<dbReference type="EMBL" id="QGHC01000010">
    <property type="protein sequence ID" value="PWK84779.1"/>
    <property type="molecule type" value="Genomic_DNA"/>
</dbReference>
<dbReference type="GO" id="GO:0004140">
    <property type="term" value="F:dephospho-CoA kinase activity"/>
    <property type="evidence" value="ECO:0007669"/>
    <property type="project" value="UniProtKB-UniRule"/>
</dbReference>
<keyword evidence="3 5" id="KW-0067">ATP-binding</keyword>
<comment type="similarity">
    <text evidence="1 5">Belongs to the CoaE family.</text>
</comment>
<sequence length="216" mass="23492">MNAVPRPYVVALTGGVAAGKSAVARRFELLGMHVYDADQAARAVVEPGSEGLAAVVAAFGADVLTADGRLDRPAMRERIFADPAARRRLEAIVHPRVRAWLHERALADDGPYCLLAIPLLAENIAHYRWVDRVLVVDAPEALQLERLVRRDGIDADLARRMIAQQATRAARRALADDVIENHGDETMLDLAVADLHGKYLALAAEKRRAVGSADRA</sequence>
<dbReference type="PANTHER" id="PTHR10695">
    <property type="entry name" value="DEPHOSPHO-COA KINASE-RELATED"/>
    <property type="match status" value="1"/>
</dbReference>
<comment type="pathway">
    <text evidence="5">Cofactor biosynthesis; coenzyme A biosynthesis; CoA from (R)-pantothenate: step 5/5.</text>
</comment>
<evidence type="ECO:0000256" key="1">
    <source>
        <dbReference type="ARBA" id="ARBA00009018"/>
    </source>
</evidence>
<keyword evidence="4 5" id="KW-0173">Coenzyme A biosynthesis</keyword>
<dbReference type="GO" id="GO:0015937">
    <property type="term" value="P:coenzyme A biosynthetic process"/>
    <property type="evidence" value="ECO:0007669"/>
    <property type="project" value="UniProtKB-UniRule"/>
</dbReference>
<keyword evidence="5" id="KW-0963">Cytoplasm</keyword>
<dbReference type="GO" id="GO:0005737">
    <property type="term" value="C:cytoplasm"/>
    <property type="evidence" value="ECO:0007669"/>
    <property type="project" value="UniProtKB-SubCell"/>
</dbReference>
<name>A0A316I2Y9_9GAMM</name>
<comment type="catalytic activity">
    <reaction evidence="5">
        <text>3'-dephospho-CoA + ATP = ADP + CoA + H(+)</text>
        <dbReference type="Rhea" id="RHEA:18245"/>
        <dbReference type="ChEBI" id="CHEBI:15378"/>
        <dbReference type="ChEBI" id="CHEBI:30616"/>
        <dbReference type="ChEBI" id="CHEBI:57287"/>
        <dbReference type="ChEBI" id="CHEBI:57328"/>
        <dbReference type="ChEBI" id="CHEBI:456216"/>
        <dbReference type="EC" id="2.7.1.24"/>
    </reaction>
</comment>
<dbReference type="PROSITE" id="PS51219">
    <property type="entry name" value="DPCK"/>
    <property type="match status" value="1"/>
</dbReference>
<dbReference type="Pfam" id="PF01121">
    <property type="entry name" value="CoaE"/>
    <property type="match status" value="1"/>
</dbReference>
<dbReference type="CDD" id="cd02022">
    <property type="entry name" value="DPCK"/>
    <property type="match status" value="1"/>
</dbReference>
<comment type="subcellular location">
    <subcellularLocation>
        <location evidence="5">Cytoplasm</location>
    </subcellularLocation>
</comment>
<dbReference type="InterPro" id="IPR027417">
    <property type="entry name" value="P-loop_NTPase"/>
</dbReference>
<dbReference type="SUPFAM" id="SSF52540">
    <property type="entry name" value="P-loop containing nucleoside triphosphate hydrolases"/>
    <property type="match status" value="1"/>
</dbReference>
<evidence type="ECO:0000256" key="4">
    <source>
        <dbReference type="ARBA" id="ARBA00022993"/>
    </source>
</evidence>
<evidence type="ECO:0000256" key="2">
    <source>
        <dbReference type="ARBA" id="ARBA00022741"/>
    </source>
</evidence>
<evidence type="ECO:0000256" key="3">
    <source>
        <dbReference type="ARBA" id="ARBA00022840"/>
    </source>
</evidence>
<protein>
    <recommendedName>
        <fullName evidence="5 6">Dephospho-CoA kinase</fullName>
        <ecNumber evidence="5 6">2.7.1.24</ecNumber>
    </recommendedName>
    <alternativeName>
        <fullName evidence="5">Dephosphocoenzyme A kinase</fullName>
    </alternativeName>
</protein>
<keyword evidence="2 5" id="KW-0547">Nucleotide-binding</keyword>
<evidence type="ECO:0000256" key="6">
    <source>
        <dbReference type="NCBIfam" id="TIGR00152"/>
    </source>
</evidence>
<dbReference type="OrthoDB" id="9812943at2"/>
<dbReference type="EC" id="2.7.1.24" evidence="5 6"/>
<dbReference type="Gene3D" id="3.40.50.300">
    <property type="entry name" value="P-loop containing nucleotide triphosphate hydrolases"/>
    <property type="match status" value="1"/>
</dbReference>
<dbReference type="UniPathway" id="UPA00241">
    <property type="reaction ID" value="UER00356"/>
</dbReference>
<organism evidence="7 8">
    <name type="scientific">Fulvimonas soli</name>
    <dbReference type="NCBI Taxonomy" id="155197"/>
    <lineage>
        <taxon>Bacteria</taxon>
        <taxon>Pseudomonadati</taxon>
        <taxon>Pseudomonadota</taxon>
        <taxon>Gammaproteobacteria</taxon>
        <taxon>Lysobacterales</taxon>
        <taxon>Rhodanobacteraceae</taxon>
        <taxon>Fulvimonas</taxon>
    </lineage>
</organism>
<keyword evidence="5 7" id="KW-0418">Kinase</keyword>
<dbReference type="InterPro" id="IPR001977">
    <property type="entry name" value="Depp_CoAkinase"/>
</dbReference>
<comment type="caution">
    <text evidence="7">The sequence shown here is derived from an EMBL/GenBank/DDBJ whole genome shotgun (WGS) entry which is preliminary data.</text>
</comment>
<gene>
    <name evidence="5" type="primary">coaE</name>
    <name evidence="7" type="ORF">C7456_11080</name>
</gene>
<keyword evidence="8" id="KW-1185">Reference proteome</keyword>
<accession>A0A316I2Y9</accession>
<proteinExistence type="inferred from homology"/>
<dbReference type="GO" id="GO:0005524">
    <property type="term" value="F:ATP binding"/>
    <property type="evidence" value="ECO:0007669"/>
    <property type="project" value="UniProtKB-UniRule"/>
</dbReference>
<feature type="binding site" evidence="5">
    <location>
        <begin position="17"/>
        <end position="22"/>
    </location>
    <ligand>
        <name>ATP</name>
        <dbReference type="ChEBI" id="CHEBI:30616"/>
    </ligand>
</feature>